<organism evidence="2 3">
    <name type="scientific">Sphingomonas changnyeongensis</name>
    <dbReference type="NCBI Taxonomy" id="2698679"/>
    <lineage>
        <taxon>Bacteria</taxon>
        <taxon>Pseudomonadati</taxon>
        <taxon>Pseudomonadota</taxon>
        <taxon>Alphaproteobacteria</taxon>
        <taxon>Sphingomonadales</taxon>
        <taxon>Sphingomonadaceae</taxon>
        <taxon>Sphingomonas</taxon>
    </lineage>
</organism>
<dbReference type="RefSeq" id="WP_160592428.1">
    <property type="nucleotide sequence ID" value="NZ_CP047895.1"/>
</dbReference>
<reference evidence="2 3" key="1">
    <citation type="submission" date="2020-01" db="EMBL/GenBank/DDBJ databases">
        <title>Sphingomonas sp. C33 whole genome sequece.</title>
        <authorList>
            <person name="Park C."/>
        </authorList>
    </citation>
    <scope>NUCLEOTIDE SEQUENCE [LARGE SCALE GENOMIC DNA]</scope>
    <source>
        <strain evidence="2 3">C33</strain>
    </source>
</reference>
<protein>
    <submittedName>
        <fullName evidence="2">Transporter</fullName>
    </submittedName>
</protein>
<evidence type="ECO:0000313" key="2">
    <source>
        <dbReference type="EMBL" id="QHL90500.1"/>
    </source>
</evidence>
<name>A0A7Z2NVG0_9SPHN</name>
<evidence type="ECO:0000256" key="1">
    <source>
        <dbReference type="SAM" id="SignalP"/>
    </source>
</evidence>
<feature type="signal peptide" evidence="1">
    <location>
        <begin position="1"/>
        <end position="17"/>
    </location>
</feature>
<dbReference type="Proteomes" id="UP000464468">
    <property type="component" value="Chromosome"/>
</dbReference>
<dbReference type="InterPro" id="IPR025737">
    <property type="entry name" value="FApF"/>
</dbReference>
<sequence>MVFVRSIGAVLATTALAAFPVAASARTAQPIDNVPTSSAPDAPICTDRPTKSNFACTVPKGKWQVESDLYNYSRLSVGGVTTEAELFTSPVLKYGISDSADVNIAWVPYARVTTETGGVRTTADGVGDVVLRVKQRFTPTDRALQFSLIPYVKLPTAPRGIGNREAEGGIIAPANLSLPGSITLTVVPSLDLLSDADGRGHHVQLTGLVNIGKQIGRTTLYGELWTAQNFDPGGTIRQYSADFAVAHLLNDELQLDVGGNFGLNAATPDVQLYAGISVRW</sequence>
<proteinExistence type="predicted"/>
<dbReference type="Pfam" id="PF13557">
    <property type="entry name" value="Phenol_MetA_deg"/>
    <property type="match status" value="1"/>
</dbReference>
<keyword evidence="3" id="KW-1185">Reference proteome</keyword>
<feature type="chain" id="PRO_5030566211" evidence="1">
    <location>
        <begin position="18"/>
        <end position="280"/>
    </location>
</feature>
<accession>A0A7Z2NVG0</accession>
<dbReference type="AlphaFoldDB" id="A0A7Z2NVG0"/>
<gene>
    <name evidence="2" type="ORF">GVO57_06170</name>
</gene>
<keyword evidence="1" id="KW-0732">Signal</keyword>
<dbReference type="EMBL" id="CP047895">
    <property type="protein sequence ID" value="QHL90500.1"/>
    <property type="molecule type" value="Genomic_DNA"/>
</dbReference>
<dbReference type="KEGG" id="schy:GVO57_06170"/>
<evidence type="ECO:0000313" key="3">
    <source>
        <dbReference type="Proteomes" id="UP000464468"/>
    </source>
</evidence>